<feature type="transmembrane region" description="Helical" evidence="10">
    <location>
        <begin position="21"/>
        <end position="40"/>
    </location>
</feature>
<evidence type="ECO:0000256" key="1">
    <source>
        <dbReference type="ARBA" id="ARBA00000085"/>
    </source>
</evidence>
<dbReference type="PRINTS" id="PR00344">
    <property type="entry name" value="BCTRLSENSOR"/>
</dbReference>
<feature type="transmembrane region" description="Helical" evidence="10">
    <location>
        <begin position="287"/>
        <end position="309"/>
    </location>
</feature>
<dbReference type="InterPro" id="IPR003661">
    <property type="entry name" value="HisK_dim/P_dom"/>
</dbReference>
<evidence type="ECO:0000256" key="3">
    <source>
        <dbReference type="ARBA" id="ARBA00012438"/>
    </source>
</evidence>
<dbReference type="Gene3D" id="1.10.8.500">
    <property type="entry name" value="HAMP domain in histidine kinase"/>
    <property type="match status" value="1"/>
</dbReference>
<dbReference type="PANTHER" id="PTHR43065">
    <property type="entry name" value="SENSOR HISTIDINE KINASE"/>
    <property type="match status" value="1"/>
</dbReference>
<keyword evidence="10" id="KW-0812">Transmembrane</keyword>
<protein>
    <recommendedName>
        <fullName evidence="3">histidine kinase</fullName>
        <ecNumber evidence="3">2.7.13.3</ecNumber>
    </recommendedName>
</protein>
<evidence type="ECO:0000256" key="9">
    <source>
        <dbReference type="ARBA" id="ARBA00023012"/>
    </source>
</evidence>
<dbReference type="SUPFAM" id="SSF47384">
    <property type="entry name" value="Homodimeric domain of signal transducing histidine kinase"/>
    <property type="match status" value="1"/>
</dbReference>
<comment type="catalytic activity">
    <reaction evidence="1">
        <text>ATP + protein L-histidine = ADP + protein N-phospho-L-histidine.</text>
        <dbReference type="EC" id="2.7.13.3"/>
    </reaction>
</comment>
<dbReference type="CDD" id="cd06225">
    <property type="entry name" value="HAMP"/>
    <property type="match status" value="1"/>
</dbReference>
<dbReference type="Gene3D" id="3.30.565.10">
    <property type="entry name" value="Histidine kinase-like ATPase, C-terminal domain"/>
    <property type="match status" value="1"/>
</dbReference>
<keyword evidence="6" id="KW-0547">Nucleotide-binding</keyword>
<reference evidence="13 14" key="1">
    <citation type="journal article" date="2016" name="C (Basel)">
        <title>Selective Growth of and Electricity Production by Marine Exoelectrogenic Bacteria in Self-Aggregated Hydrogel of Microbially Reduced Graphene Oxide.</title>
        <authorList>
            <person name="Yoshida N."/>
            <person name="Goto Y."/>
            <person name="Miyata Y."/>
        </authorList>
    </citation>
    <scope>NUCLEOTIDE SEQUENCE [LARGE SCALE GENOMIC DNA]</scope>
    <source>
        <strain evidence="13 14">NIT-T3</strain>
    </source>
</reference>
<dbReference type="Proteomes" id="UP001319827">
    <property type="component" value="Chromosome"/>
</dbReference>
<dbReference type="InterPro" id="IPR003660">
    <property type="entry name" value="HAMP_dom"/>
</dbReference>
<dbReference type="PROSITE" id="PS50885">
    <property type="entry name" value="HAMP"/>
    <property type="match status" value="1"/>
</dbReference>
<dbReference type="RefSeq" id="WP_221249216.1">
    <property type="nucleotide sequence ID" value="NZ_AP024355.1"/>
</dbReference>
<evidence type="ECO:0000256" key="2">
    <source>
        <dbReference type="ARBA" id="ARBA00004370"/>
    </source>
</evidence>
<dbReference type="InterPro" id="IPR036097">
    <property type="entry name" value="HisK_dim/P_sf"/>
</dbReference>
<keyword evidence="10" id="KW-0472">Membrane</keyword>
<evidence type="ECO:0000259" key="12">
    <source>
        <dbReference type="PROSITE" id="PS50885"/>
    </source>
</evidence>
<name>A0ABM8HZ75_9BACT</name>
<evidence type="ECO:0000256" key="6">
    <source>
        <dbReference type="ARBA" id="ARBA00022741"/>
    </source>
</evidence>
<keyword evidence="10" id="KW-1133">Transmembrane helix</keyword>
<dbReference type="SUPFAM" id="SSF158472">
    <property type="entry name" value="HAMP domain-like"/>
    <property type="match status" value="1"/>
</dbReference>
<proteinExistence type="predicted"/>
<keyword evidence="14" id="KW-1185">Reference proteome</keyword>
<evidence type="ECO:0000256" key="7">
    <source>
        <dbReference type="ARBA" id="ARBA00022777"/>
    </source>
</evidence>
<dbReference type="PANTHER" id="PTHR43065:SF10">
    <property type="entry name" value="PEROXIDE STRESS-ACTIVATED HISTIDINE KINASE MAK3"/>
    <property type="match status" value="1"/>
</dbReference>
<dbReference type="EMBL" id="AP024355">
    <property type="protein sequence ID" value="BCR05818.1"/>
    <property type="molecule type" value="Genomic_DNA"/>
</dbReference>
<dbReference type="InterPro" id="IPR003594">
    <property type="entry name" value="HATPase_dom"/>
</dbReference>
<dbReference type="PROSITE" id="PS50109">
    <property type="entry name" value="HIS_KIN"/>
    <property type="match status" value="1"/>
</dbReference>
<keyword evidence="4" id="KW-0597">Phosphoprotein</keyword>
<feature type="domain" description="HAMP" evidence="12">
    <location>
        <begin position="311"/>
        <end position="363"/>
    </location>
</feature>
<dbReference type="SMART" id="SM00304">
    <property type="entry name" value="HAMP"/>
    <property type="match status" value="1"/>
</dbReference>
<sequence length="615" mass="67009">MEKTKNKKLGLSIRFKIMFSLLLLVSTAVGIITFTMANLFHTDKTAYIHDLTSTMALHTTTEVEAMLGSYRERSEVFARIMLEPGLPGGQKEKLLQQLFEDFREFVAVALYRDGVEAALVYDAAALDQAGLTKEDLQAYRLSSPITADALEGLGLVENSTLAAELPTLTLVSIPAGGSDEQVVMTATVRLETLLRLARQSEVFDSFLLDSRGNYLAHSDPLQIGKPAKGEWLAQLGEDGNIKGLVRALEFAADGREMVGAFARTSGQGLLVGVQIPKTAAYLTTRELLNHLVVVSLMLLVVAALLSLVWSRRITRPLERLSQATRSIGQGNFGIQVEVRGSDEIGELASSFNRMAGELHHREQALRQAQAQLLQSEKMAAFGQLGAGIAHEVKNPLAGILGFAQLALRKAESESTLHKHLSIIEKETKRCQKIIENLMKFARRENVEFQPTDLNAVVTDAAAIVEHQLGIAKIRIERDLGSELPRFNGSGNQIQQVLMNLMLNAQQAMKGEPGEVRLTTRQLEDGALELRVSDTGPGMPKEVRDRIFEPFFTTKPSGEGTGLGLSVSYRIIEDHGGQIRVESEPGEGATFVITLPQHQAVVGEQETAMAPAAAGA</sequence>
<keyword evidence="8" id="KW-0067">ATP-binding</keyword>
<gene>
    <name evidence="13" type="ORF">DESUT3_28870</name>
</gene>
<dbReference type="Pfam" id="PF02518">
    <property type="entry name" value="HATPase_c"/>
    <property type="match status" value="1"/>
</dbReference>
<evidence type="ECO:0000256" key="5">
    <source>
        <dbReference type="ARBA" id="ARBA00022679"/>
    </source>
</evidence>
<organism evidence="13 14">
    <name type="scientific">Desulfuromonas versatilis</name>
    <dbReference type="NCBI Taxonomy" id="2802975"/>
    <lineage>
        <taxon>Bacteria</taxon>
        <taxon>Pseudomonadati</taxon>
        <taxon>Thermodesulfobacteriota</taxon>
        <taxon>Desulfuromonadia</taxon>
        <taxon>Desulfuromonadales</taxon>
        <taxon>Desulfuromonadaceae</taxon>
        <taxon>Desulfuromonas</taxon>
    </lineage>
</organism>
<dbReference type="Pfam" id="PF00512">
    <property type="entry name" value="HisKA"/>
    <property type="match status" value="1"/>
</dbReference>
<evidence type="ECO:0000256" key="4">
    <source>
        <dbReference type="ARBA" id="ARBA00022553"/>
    </source>
</evidence>
<feature type="domain" description="Histidine kinase" evidence="11">
    <location>
        <begin position="387"/>
        <end position="598"/>
    </location>
</feature>
<dbReference type="InterPro" id="IPR004358">
    <property type="entry name" value="Sig_transdc_His_kin-like_C"/>
</dbReference>
<comment type="subcellular location">
    <subcellularLocation>
        <location evidence="2">Membrane</location>
    </subcellularLocation>
</comment>
<accession>A0ABM8HZ75</accession>
<dbReference type="SMART" id="SM00387">
    <property type="entry name" value="HATPase_c"/>
    <property type="match status" value="1"/>
</dbReference>
<dbReference type="Gene3D" id="1.10.287.130">
    <property type="match status" value="1"/>
</dbReference>
<evidence type="ECO:0000256" key="8">
    <source>
        <dbReference type="ARBA" id="ARBA00022840"/>
    </source>
</evidence>
<dbReference type="CDD" id="cd00082">
    <property type="entry name" value="HisKA"/>
    <property type="match status" value="1"/>
</dbReference>
<keyword evidence="5" id="KW-0808">Transferase</keyword>
<dbReference type="EC" id="2.7.13.3" evidence="3"/>
<dbReference type="InterPro" id="IPR005467">
    <property type="entry name" value="His_kinase_dom"/>
</dbReference>
<evidence type="ECO:0000256" key="10">
    <source>
        <dbReference type="SAM" id="Phobius"/>
    </source>
</evidence>
<dbReference type="InterPro" id="IPR036890">
    <property type="entry name" value="HATPase_C_sf"/>
</dbReference>
<keyword evidence="7" id="KW-0418">Kinase</keyword>
<dbReference type="Gene3D" id="3.30.450.20">
    <property type="entry name" value="PAS domain"/>
    <property type="match status" value="1"/>
</dbReference>
<dbReference type="CDD" id="cd18774">
    <property type="entry name" value="PDC2_HK_sensor"/>
    <property type="match status" value="1"/>
</dbReference>
<evidence type="ECO:0000259" key="11">
    <source>
        <dbReference type="PROSITE" id="PS50109"/>
    </source>
</evidence>
<dbReference type="SMART" id="SM00388">
    <property type="entry name" value="HisKA"/>
    <property type="match status" value="1"/>
</dbReference>
<evidence type="ECO:0000313" key="14">
    <source>
        <dbReference type="Proteomes" id="UP001319827"/>
    </source>
</evidence>
<dbReference type="Pfam" id="PF00672">
    <property type="entry name" value="HAMP"/>
    <property type="match status" value="1"/>
</dbReference>
<dbReference type="SUPFAM" id="SSF55874">
    <property type="entry name" value="ATPase domain of HSP90 chaperone/DNA topoisomerase II/histidine kinase"/>
    <property type="match status" value="1"/>
</dbReference>
<evidence type="ECO:0000313" key="13">
    <source>
        <dbReference type="EMBL" id="BCR05818.1"/>
    </source>
</evidence>
<keyword evidence="9" id="KW-0902">Two-component regulatory system</keyword>
<reference evidence="13 14" key="2">
    <citation type="journal article" date="2021" name="Int. J. Syst. Evol. Microbiol.">
        <title>Isolation and Polyphasic Characterization of Desulfuromonas versatilis sp. Nov., an Electrogenic Bacteria Capable of Versatile Metabolism Isolated from a Graphene Oxide-Reducing Enrichment Culture.</title>
        <authorList>
            <person name="Xie L."/>
            <person name="Yoshida N."/>
            <person name="Ishii S."/>
            <person name="Meng L."/>
        </authorList>
    </citation>
    <scope>NUCLEOTIDE SEQUENCE [LARGE SCALE GENOMIC DNA]</scope>
    <source>
        <strain evidence="13 14">NIT-T3</strain>
    </source>
</reference>